<keyword evidence="4 9" id="KW-0812">Transmembrane</keyword>
<evidence type="ECO:0000256" key="5">
    <source>
        <dbReference type="ARBA" id="ARBA00022837"/>
    </source>
</evidence>
<feature type="transmembrane region" description="Helical" evidence="9">
    <location>
        <begin position="86"/>
        <end position="106"/>
    </location>
</feature>
<dbReference type="PROSITE" id="PS50222">
    <property type="entry name" value="EF_HAND_2"/>
    <property type="match status" value="3"/>
</dbReference>
<evidence type="ECO:0000313" key="11">
    <source>
        <dbReference type="EMBL" id="KAE9592889.1"/>
    </source>
</evidence>
<keyword evidence="6 9" id="KW-1133">Transmembrane helix</keyword>
<dbReference type="PROSITE" id="PS00018">
    <property type="entry name" value="EF_HAND_1"/>
    <property type="match status" value="3"/>
</dbReference>
<keyword evidence="3" id="KW-0050">Antiport</keyword>
<dbReference type="GO" id="GO:0005509">
    <property type="term" value="F:calcium ion binding"/>
    <property type="evidence" value="ECO:0007669"/>
    <property type="project" value="InterPro"/>
</dbReference>
<evidence type="ECO:0000313" key="12">
    <source>
        <dbReference type="Proteomes" id="UP000447434"/>
    </source>
</evidence>
<evidence type="ECO:0000256" key="1">
    <source>
        <dbReference type="ARBA" id="ARBA00004127"/>
    </source>
</evidence>
<keyword evidence="8 9" id="KW-0472">Membrane</keyword>
<evidence type="ECO:0000256" key="8">
    <source>
        <dbReference type="ARBA" id="ARBA00023136"/>
    </source>
</evidence>
<feature type="domain" description="EF-hand" evidence="10">
    <location>
        <begin position="456"/>
        <end position="491"/>
    </location>
</feature>
<feature type="domain" description="EF-hand" evidence="10">
    <location>
        <begin position="495"/>
        <end position="530"/>
    </location>
</feature>
<dbReference type="SMART" id="SM00054">
    <property type="entry name" value="EFh"/>
    <property type="match status" value="3"/>
</dbReference>
<feature type="transmembrane region" description="Helical" evidence="9">
    <location>
        <begin position="565"/>
        <end position="584"/>
    </location>
</feature>
<feature type="transmembrane region" description="Helical" evidence="9">
    <location>
        <begin position="695"/>
        <end position="715"/>
    </location>
</feature>
<dbReference type="InterPro" id="IPR002048">
    <property type="entry name" value="EF_hand_dom"/>
</dbReference>
<dbReference type="Pfam" id="PF01699">
    <property type="entry name" value="Na_Ca_ex"/>
    <property type="match status" value="1"/>
</dbReference>
<feature type="transmembrane region" description="Helical" evidence="9">
    <location>
        <begin position="29"/>
        <end position="46"/>
    </location>
</feature>
<dbReference type="InterPro" id="IPR011992">
    <property type="entry name" value="EF-hand-dom_pair"/>
</dbReference>
<feature type="transmembrane region" description="Helical" evidence="9">
    <location>
        <begin position="669"/>
        <end position="689"/>
    </location>
</feature>
<dbReference type="AlphaFoldDB" id="A0A6A4NZT9"/>
<comment type="caution">
    <text evidence="11">The sequence shown here is derived from an EMBL/GenBank/DDBJ whole genome shotgun (WGS) entry which is preliminary data.</text>
</comment>
<dbReference type="Pfam" id="PF13499">
    <property type="entry name" value="EF-hand_7"/>
    <property type="match status" value="1"/>
</dbReference>
<reference evidence="12" key="1">
    <citation type="journal article" date="2020" name="Nat. Commun.">
        <title>Genome sequence of the cluster root forming white lupin.</title>
        <authorList>
            <person name="Hufnagel B."/>
            <person name="Marques A."/>
            <person name="Soriano A."/>
            <person name="Marques L."/>
            <person name="Divol F."/>
            <person name="Doumas P."/>
            <person name="Sallet E."/>
            <person name="Mancinotti D."/>
            <person name="Carrere S."/>
            <person name="Marande W."/>
            <person name="Arribat S."/>
            <person name="Keller J."/>
            <person name="Huneau C."/>
            <person name="Blein T."/>
            <person name="Aime D."/>
            <person name="Laguerre M."/>
            <person name="Taylor J."/>
            <person name="Schubert V."/>
            <person name="Nelson M."/>
            <person name="Geu-Flores F."/>
            <person name="Crespi M."/>
            <person name="Gallardo-Guerrero K."/>
            <person name="Delaux P.-M."/>
            <person name="Salse J."/>
            <person name="Berges H."/>
            <person name="Guyot R."/>
            <person name="Gouzy J."/>
            <person name="Peret B."/>
        </authorList>
    </citation>
    <scope>NUCLEOTIDE SEQUENCE [LARGE SCALE GENOMIC DNA]</scope>
    <source>
        <strain evidence="12">cv. Amiga</strain>
    </source>
</reference>
<keyword evidence="2" id="KW-0813">Transport</keyword>
<dbReference type="EMBL" id="WOCE01000019">
    <property type="protein sequence ID" value="KAE9592889.1"/>
    <property type="molecule type" value="Genomic_DNA"/>
</dbReference>
<keyword evidence="5" id="KW-0106">Calcium</keyword>
<keyword evidence="12" id="KW-1185">Reference proteome</keyword>
<feature type="transmembrane region" description="Helical" evidence="9">
    <location>
        <begin position="233"/>
        <end position="252"/>
    </location>
</feature>
<feature type="transmembrane region" description="Helical" evidence="9">
    <location>
        <begin position="127"/>
        <end position="152"/>
    </location>
</feature>
<dbReference type="SUPFAM" id="SSF47473">
    <property type="entry name" value="EF-hand"/>
    <property type="match status" value="1"/>
</dbReference>
<organism evidence="11 12">
    <name type="scientific">Lupinus albus</name>
    <name type="common">White lupine</name>
    <name type="synonym">Lupinus termis</name>
    <dbReference type="NCBI Taxonomy" id="3870"/>
    <lineage>
        <taxon>Eukaryota</taxon>
        <taxon>Viridiplantae</taxon>
        <taxon>Streptophyta</taxon>
        <taxon>Embryophyta</taxon>
        <taxon>Tracheophyta</taxon>
        <taxon>Spermatophyta</taxon>
        <taxon>Magnoliopsida</taxon>
        <taxon>eudicotyledons</taxon>
        <taxon>Gunneridae</taxon>
        <taxon>Pentapetalae</taxon>
        <taxon>rosids</taxon>
        <taxon>fabids</taxon>
        <taxon>Fabales</taxon>
        <taxon>Fabaceae</taxon>
        <taxon>Papilionoideae</taxon>
        <taxon>50 kb inversion clade</taxon>
        <taxon>genistoids sensu lato</taxon>
        <taxon>core genistoids</taxon>
        <taxon>Genisteae</taxon>
        <taxon>Lupinus</taxon>
    </lineage>
</organism>
<feature type="transmembrane region" description="Helical" evidence="9">
    <location>
        <begin position="172"/>
        <end position="192"/>
    </location>
</feature>
<dbReference type="Gene3D" id="1.10.238.10">
    <property type="entry name" value="EF-hand"/>
    <property type="match status" value="2"/>
</dbReference>
<dbReference type="GO" id="GO:0015369">
    <property type="term" value="F:calcium:proton antiporter activity"/>
    <property type="evidence" value="ECO:0007669"/>
    <property type="project" value="TreeGrafter"/>
</dbReference>
<comment type="subcellular location">
    <subcellularLocation>
        <location evidence="1">Endomembrane system</location>
        <topology evidence="1">Multi-pass membrane protein</topology>
    </subcellularLocation>
</comment>
<evidence type="ECO:0000256" key="3">
    <source>
        <dbReference type="ARBA" id="ARBA00022449"/>
    </source>
</evidence>
<dbReference type="CDD" id="cd00051">
    <property type="entry name" value="EFh"/>
    <property type="match status" value="1"/>
</dbReference>
<accession>A0A6A4NZT9</accession>
<proteinExistence type="predicted"/>
<feature type="transmembrane region" description="Helical" evidence="9">
    <location>
        <begin position="641"/>
        <end position="662"/>
    </location>
</feature>
<dbReference type="GO" id="GO:0012505">
    <property type="term" value="C:endomembrane system"/>
    <property type="evidence" value="ECO:0007669"/>
    <property type="project" value="UniProtKB-SubCell"/>
</dbReference>
<evidence type="ECO:0000256" key="7">
    <source>
        <dbReference type="ARBA" id="ARBA00023065"/>
    </source>
</evidence>
<keyword evidence="7" id="KW-0406">Ion transport</keyword>
<evidence type="ECO:0000256" key="9">
    <source>
        <dbReference type="SAM" id="Phobius"/>
    </source>
</evidence>
<evidence type="ECO:0000256" key="4">
    <source>
        <dbReference type="ARBA" id="ARBA00022692"/>
    </source>
</evidence>
<gene>
    <name evidence="11" type="ORF">Lalb_Chr19g0133991</name>
</gene>
<dbReference type="PANTHER" id="PTHR31503:SF79">
    <property type="entry name" value="CALCIUM-BINDING EF-HAND PROTEIN"/>
    <property type="match status" value="1"/>
</dbReference>
<dbReference type="Proteomes" id="UP000447434">
    <property type="component" value="Chromosome 19"/>
</dbReference>
<evidence type="ECO:0000256" key="6">
    <source>
        <dbReference type="ARBA" id="ARBA00022989"/>
    </source>
</evidence>
<feature type="transmembrane region" description="Helical" evidence="9">
    <location>
        <begin position="258"/>
        <end position="278"/>
    </location>
</feature>
<dbReference type="InterPro" id="IPR018247">
    <property type="entry name" value="EF_Hand_1_Ca_BS"/>
</dbReference>
<dbReference type="GO" id="GO:0006874">
    <property type="term" value="P:intracellular calcium ion homeostasis"/>
    <property type="evidence" value="ECO:0007669"/>
    <property type="project" value="TreeGrafter"/>
</dbReference>
<dbReference type="InterPro" id="IPR004837">
    <property type="entry name" value="NaCa_Exmemb"/>
</dbReference>
<evidence type="ECO:0000259" key="10">
    <source>
        <dbReference type="PROSITE" id="PS50222"/>
    </source>
</evidence>
<evidence type="ECO:0000256" key="2">
    <source>
        <dbReference type="ARBA" id="ARBA00022448"/>
    </source>
</evidence>
<dbReference type="OrthoDB" id="26525at2759"/>
<dbReference type="GO" id="GO:0016020">
    <property type="term" value="C:membrane"/>
    <property type="evidence" value="ECO:0007669"/>
    <property type="project" value="InterPro"/>
</dbReference>
<name>A0A6A4NZT9_LUPAL</name>
<feature type="domain" description="EF-hand" evidence="10">
    <location>
        <begin position="358"/>
        <end position="393"/>
    </location>
</feature>
<dbReference type="PANTHER" id="PTHR31503">
    <property type="entry name" value="VACUOLAR CALCIUM ION TRANSPORTER"/>
    <property type="match status" value="1"/>
</dbReference>
<dbReference type="InterPro" id="IPR004713">
    <property type="entry name" value="CaH_exchang"/>
</dbReference>
<protein>
    <submittedName>
        <fullName evidence="11">Putative sodium/calcium exchanger membrane region, EF-hand domain pair</fullName>
    </submittedName>
</protein>
<sequence length="722" mass="80717">MVNQFTRNKYPIISCCVFRKSKMRSISKTTYFSVILIVLVAVHGEGRALGISATELVSDGVHDIQTENSHLHLKGSEPSGEYCEQMYGFLPCSTNIFGHLFLILVYEYLLFHGESYLAAGGEKVFEILGPGIFGSSAFDLLGALPESLILLVTGLNSDKETAQEYASSGVGLLAGSSILLLTVVWGTCVIIGSQNLNDDHNPSGSNRSKLSIKESLTGSGLTMDIDTVNMSRIMVFSIIPLLIMQIPTLFSLSSTPRAVTLMVSLIIAVIFLISYFVYQVFEPHIEKTRLEYIKHDHLILRIFQHVNKQTLQKILAEDGTANVAAINGLYHEISGGEDLLASDIKEMLLQNKENIVNITEEQIEGVLKIFDRNGDQVISREEFVNGLTNYIIQTKRALERKYIAKESMNNLYKSFVKPWIEHTRRERKLKGHIISEVLNHAQSDMVGNLCKDDGTPNEDAIRRLFHQVDKDGDGHVSKSELKILVRNINLGEVADSEEAVTKIIHELDLNRDDEISENEFVEVFTNWINRNSSKAPHLVPMPHQNEAWEEVESVVEDKTIKGIKAWLSALGYVILGITMLSLLAEPLVHSVQNFSEKAGISSFFISFIVVPIATNFREATTAIREASHQKRGNTSQTIYEIYGSVFMNNILGFVVISSLIYMRNITWEFSADVLVVAIVCTVMGVSASFRSTFPLWTSFPAYAMYLLSLVLIFVLKDVLHYV</sequence>